<keyword evidence="7" id="KW-0067">ATP-binding</keyword>
<dbReference type="GO" id="GO:0005524">
    <property type="term" value="F:ATP binding"/>
    <property type="evidence" value="ECO:0007669"/>
    <property type="project" value="UniProtKB-KW"/>
</dbReference>
<dbReference type="EMBL" id="JADEXS010000269">
    <property type="protein sequence ID" value="MBE9024452.1"/>
    <property type="molecule type" value="Genomic_DNA"/>
</dbReference>
<feature type="domain" description="Histidine kinase" evidence="6">
    <location>
        <begin position="58"/>
        <end position="132"/>
    </location>
</feature>
<comment type="catalytic activity">
    <reaction evidence="1">
        <text>ATP + protein L-histidine = ADP + protein N-phospho-L-histidine.</text>
        <dbReference type="EC" id="2.7.13.3"/>
    </reaction>
</comment>
<evidence type="ECO:0000256" key="1">
    <source>
        <dbReference type="ARBA" id="ARBA00000085"/>
    </source>
</evidence>
<name>A0A8J7D1J5_DESMC</name>
<comment type="caution">
    <text evidence="7">The sequence shown here is derived from an EMBL/GenBank/DDBJ whole genome shotgun (WGS) entry which is preliminary data.</text>
</comment>
<dbReference type="Proteomes" id="UP000622533">
    <property type="component" value="Unassembled WGS sequence"/>
</dbReference>
<gene>
    <name evidence="7" type="ORF">IQ276_19095</name>
</gene>
<dbReference type="Gene3D" id="3.30.565.10">
    <property type="entry name" value="Histidine kinase-like ATPase, C-terminal domain"/>
    <property type="match status" value="1"/>
</dbReference>
<accession>A0A8J7D1J5</accession>
<keyword evidence="7" id="KW-0547">Nucleotide-binding</keyword>
<keyword evidence="3" id="KW-0597">Phosphoprotein</keyword>
<dbReference type="SMART" id="SM00387">
    <property type="entry name" value="HATPase_c"/>
    <property type="match status" value="1"/>
</dbReference>
<dbReference type="InterPro" id="IPR036890">
    <property type="entry name" value="HATPase_C_sf"/>
</dbReference>
<organism evidence="7 8">
    <name type="scientific">Desmonostoc muscorum LEGE 12446</name>
    <dbReference type="NCBI Taxonomy" id="1828758"/>
    <lineage>
        <taxon>Bacteria</taxon>
        <taxon>Bacillati</taxon>
        <taxon>Cyanobacteriota</taxon>
        <taxon>Cyanophyceae</taxon>
        <taxon>Nostocales</taxon>
        <taxon>Nostocaceae</taxon>
        <taxon>Desmonostoc</taxon>
    </lineage>
</organism>
<dbReference type="EC" id="2.7.13.3" evidence="2"/>
<keyword evidence="4" id="KW-0808">Transferase</keyword>
<dbReference type="InterPro" id="IPR004358">
    <property type="entry name" value="Sig_transdc_His_kin-like_C"/>
</dbReference>
<dbReference type="PANTHER" id="PTHR43547:SF2">
    <property type="entry name" value="HYBRID SIGNAL TRANSDUCTION HISTIDINE KINASE C"/>
    <property type="match status" value="1"/>
</dbReference>
<reference evidence="7" key="1">
    <citation type="submission" date="2020-10" db="EMBL/GenBank/DDBJ databases">
        <authorList>
            <person name="Castelo-Branco R."/>
            <person name="Eusebio N."/>
            <person name="Adriana R."/>
            <person name="Vieira A."/>
            <person name="Brugerolle De Fraissinette N."/>
            <person name="Rezende De Castro R."/>
            <person name="Schneider M.P."/>
            <person name="Vasconcelos V."/>
            <person name="Leao P.N."/>
        </authorList>
    </citation>
    <scope>NUCLEOTIDE SEQUENCE</scope>
    <source>
        <strain evidence="7">LEGE 12446</strain>
    </source>
</reference>
<dbReference type="Pfam" id="PF02518">
    <property type="entry name" value="HATPase_c"/>
    <property type="match status" value="1"/>
</dbReference>
<evidence type="ECO:0000256" key="4">
    <source>
        <dbReference type="ARBA" id="ARBA00022777"/>
    </source>
</evidence>
<dbReference type="SUPFAM" id="SSF55874">
    <property type="entry name" value="ATPase domain of HSP90 chaperone/DNA topoisomerase II/histidine kinase"/>
    <property type="match status" value="1"/>
</dbReference>
<evidence type="ECO:0000256" key="5">
    <source>
        <dbReference type="ARBA" id="ARBA00023012"/>
    </source>
</evidence>
<evidence type="ECO:0000313" key="7">
    <source>
        <dbReference type="EMBL" id="MBE9024452.1"/>
    </source>
</evidence>
<evidence type="ECO:0000313" key="8">
    <source>
        <dbReference type="Proteomes" id="UP000622533"/>
    </source>
</evidence>
<dbReference type="GO" id="GO:0000155">
    <property type="term" value="F:phosphorelay sensor kinase activity"/>
    <property type="evidence" value="ECO:0007669"/>
    <property type="project" value="TreeGrafter"/>
</dbReference>
<keyword evidence="5" id="KW-0902">Two-component regulatory system</keyword>
<proteinExistence type="predicted"/>
<sequence>MLPTPQKQQLRKQLSYSRTWFYPDEEIKLAVQVIYTRKSLINEDAQSDGITTSQVPLIKITISNSGVIIPQIEQSQTFEPFYRITDNDFWKNGGTGLGLALVKKLVEYLQGTIEVKSIQGWTRFTVLLPLNASSLSN</sequence>
<protein>
    <recommendedName>
        <fullName evidence="2">histidine kinase</fullName>
        <ecNumber evidence="2">2.7.13.3</ecNumber>
    </recommendedName>
</protein>
<dbReference type="PROSITE" id="PS50109">
    <property type="entry name" value="HIS_KIN"/>
    <property type="match status" value="1"/>
</dbReference>
<dbReference type="PANTHER" id="PTHR43547">
    <property type="entry name" value="TWO-COMPONENT HISTIDINE KINASE"/>
    <property type="match status" value="1"/>
</dbReference>
<evidence type="ECO:0000256" key="2">
    <source>
        <dbReference type="ARBA" id="ARBA00012438"/>
    </source>
</evidence>
<keyword evidence="8" id="KW-1185">Reference proteome</keyword>
<dbReference type="InterPro" id="IPR003594">
    <property type="entry name" value="HATPase_dom"/>
</dbReference>
<evidence type="ECO:0000259" key="6">
    <source>
        <dbReference type="PROSITE" id="PS50109"/>
    </source>
</evidence>
<dbReference type="AlphaFoldDB" id="A0A8J7D1J5"/>
<evidence type="ECO:0000256" key="3">
    <source>
        <dbReference type="ARBA" id="ARBA00022553"/>
    </source>
</evidence>
<dbReference type="InterPro" id="IPR005467">
    <property type="entry name" value="His_kinase_dom"/>
</dbReference>
<keyword evidence="4" id="KW-0418">Kinase</keyword>
<dbReference type="PRINTS" id="PR00344">
    <property type="entry name" value="BCTRLSENSOR"/>
</dbReference>